<protein>
    <submittedName>
        <fullName evidence="2">Uncharacterized protein</fullName>
    </submittedName>
</protein>
<dbReference type="AlphaFoldDB" id="M4BAG3"/>
<dbReference type="EMBL" id="JH598070">
    <property type="status" value="NOT_ANNOTATED_CDS"/>
    <property type="molecule type" value="Genomic_DNA"/>
</dbReference>
<dbReference type="InParanoid" id="M4BAG3"/>
<reference evidence="3" key="1">
    <citation type="journal article" date="2010" name="Science">
        <title>Signatures of adaptation to obligate biotrophy in the Hyaloperonospora arabidopsidis genome.</title>
        <authorList>
            <person name="Baxter L."/>
            <person name="Tripathy S."/>
            <person name="Ishaque N."/>
            <person name="Boot N."/>
            <person name="Cabral A."/>
            <person name="Kemen E."/>
            <person name="Thines M."/>
            <person name="Ah-Fong A."/>
            <person name="Anderson R."/>
            <person name="Badejoko W."/>
            <person name="Bittner-Eddy P."/>
            <person name="Boore J.L."/>
            <person name="Chibucos M.C."/>
            <person name="Coates M."/>
            <person name="Dehal P."/>
            <person name="Delehaunty K."/>
            <person name="Dong S."/>
            <person name="Downton P."/>
            <person name="Dumas B."/>
            <person name="Fabro G."/>
            <person name="Fronick C."/>
            <person name="Fuerstenberg S.I."/>
            <person name="Fulton L."/>
            <person name="Gaulin E."/>
            <person name="Govers F."/>
            <person name="Hughes L."/>
            <person name="Humphray S."/>
            <person name="Jiang R.H."/>
            <person name="Judelson H."/>
            <person name="Kamoun S."/>
            <person name="Kyung K."/>
            <person name="Meijer H."/>
            <person name="Minx P."/>
            <person name="Morris P."/>
            <person name="Nelson J."/>
            <person name="Phuntumart V."/>
            <person name="Qutob D."/>
            <person name="Rehmany A."/>
            <person name="Rougon-Cardoso A."/>
            <person name="Ryden P."/>
            <person name="Torto-Alalibo T."/>
            <person name="Studholme D."/>
            <person name="Wang Y."/>
            <person name="Win J."/>
            <person name="Wood J."/>
            <person name="Clifton S.W."/>
            <person name="Rogers J."/>
            <person name="Van den Ackerveken G."/>
            <person name="Jones J.D."/>
            <person name="McDowell J.M."/>
            <person name="Beynon J."/>
            <person name="Tyler B.M."/>
        </authorList>
    </citation>
    <scope>NUCLEOTIDE SEQUENCE [LARGE SCALE GENOMIC DNA]</scope>
    <source>
        <strain evidence="3">Emoy2</strain>
    </source>
</reference>
<evidence type="ECO:0000256" key="1">
    <source>
        <dbReference type="SAM" id="MobiDB-lite"/>
    </source>
</evidence>
<proteinExistence type="predicted"/>
<feature type="compositionally biased region" description="Basic residues" evidence="1">
    <location>
        <begin position="103"/>
        <end position="126"/>
    </location>
</feature>
<feature type="region of interest" description="Disordered" evidence="1">
    <location>
        <begin position="100"/>
        <end position="126"/>
    </location>
</feature>
<dbReference type="HOGENOM" id="CLU_1017236_0_0_1"/>
<dbReference type="VEuPathDB" id="FungiDB:HpaG803273"/>
<organism evidence="2 3">
    <name type="scientific">Hyaloperonospora arabidopsidis (strain Emoy2)</name>
    <name type="common">Downy mildew agent</name>
    <name type="synonym">Peronospora arabidopsidis</name>
    <dbReference type="NCBI Taxonomy" id="559515"/>
    <lineage>
        <taxon>Eukaryota</taxon>
        <taxon>Sar</taxon>
        <taxon>Stramenopiles</taxon>
        <taxon>Oomycota</taxon>
        <taxon>Peronosporomycetes</taxon>
        <taxon>Peronosporales</taxon>
        <taxon>Peronosporaceae</taxon>
        <taxon>Hyaloperonospora</taxon>
    </lineage>
</organism>
<keyword evidence="3" id="KW-1185">Reference proteome</keyword>
<evidence type="ECO:0000313" key="2">
    <source>
        <dbReference type="EnsemblProtists" id="HpaP803273"/>
    </source>
</evidence>
<accession>M4BAG3</accession>
<evidence type="ECO:0000313" key="3">
    <source>
        <dbReference type="Proteomes" id="UP000011713"/>
    </source>
</evidence>
<reference evidence="2" key="2">
    <citation type="submission" date="2015-06" db="UniProtKB">
        <authorList>
            <consortium name="EnsemblProtists"/>
        </authorList>
    </citation>
    <scope>IDENTIFICATION</scope>
    <source>
        <strain evidence="2">Emoy2</strain>
    </source>
</reference>
<dbReference type="Proteomes" id="UP000011713">
    <property type="component" value="Unassembled WGS sequence"/>
</dbReference>
<name>M4BAG3_HYAAE</name>
<sequence length="274" mass="30478">MSAIKGGTCHPIGDSVDVTLPRERPSHPIPVYAQKQRYEGEERRIAQVDDAAALAQAQQALHVGAVPSTASRRIHRRARGSRSPVPALLSVVPPAVSRDRPPIIRRRSKASHGHRSGARSRWRQRSGWRRSRRNGYRTWGRGDGRWRQFEAVRDHVKCAARAATAAAAGCGLLFWVFGICTHCWTHVSDDLRWCRVLGVWQLFGWCQVFTTSVQADMKPSLDPDVEASHDKAVRRPHGEVFKNVLMGLTMSGINPALLASYTGAIASDWQLVDV</sequence>
<dbReference type="EnsemblProtists" id="HpaT803273">
    <property type="protein sequence ID" value="HpaP803273"/>
    <property type="gene ID" value="HpaG803273"/>
</dbReference>